<dbReference type="EMBL" id="MPKA01000057">
    <property type="protein sequence ID" value="OLU46931.1"/>
    <property type="molecule type" value="Genomic_DNA"/>
</dbReference>
<feature type="transmembrane region" description="Helical" evidence="7">
    <location>
        <begin position="51"/>
        <end position="77"/>
    </location>
</feature>
<evidence type="ECO:0000256" key="4">
    <source>
        <dbReference type="ARBA" id="ARBA00022692"/>
    </source>
</evidence>
<evidence type="ECO:0000256" key="2">
    <source>
        <dbReference type="ARBA" id="ARBA00022448"/>
    </source>
</evidence>
<feature type="transmembrane region" description="Helical" evidence="7">
    <location>
        <begin position="118"/>
        <end position="135"/>
    </location>
</feature>
<dbReference type="SUPFAM" id="SSF161098">
    <property type="entry name" value="MetI-like"/>
    <property type="match status" value="1"/>
</dbReference>
<evidence type="ECO:0000259" key="8">
    <source>
        <dbReference type="PROSITE" id="PS50928"/>
    </source>
</evidence>
<evidence type="ECO:0000256" key="1">
    <source>
        <dbReference type="ARBA" id="ARBA00004651"/>
    </source>
</evidence>
<comment type="caution">
    <text evidence="9">The sequence shown here is derived from an EMBL/GenBank/DDBJ whole genome shotgun (WGS) entry which is preliminary data.</text>
</comment>
<keyword evidence="2" id="KW-0813">Transport</keyword>
<dbReference type="GeneID" id="78275194"/>
<dbReference type="PANTHER" id="PTHR30151">
    <property type="entry name" value="ALKANE SULFONATE ABC TRANSPORTER-RELATED, MEMBRANE SUBUNIT"/>
    <property type="match status" value="1"/>
</dbReference>
<dbReference type="PANTHER" id="PTHR30151:SF0">
    <property type="entry name" value="ABC TRANSPORTER PERMEASE PROTEIN MJ0413-RELATED"/>
    <property type="match status" value="1"/>
</dbReference>
<dbReference type="GO" id="GO:0055085">
    <property type="term" value="P:transmembrane transport"/>
    <property type="evidence" value="ECO:0007669"/>
    <property type="project" value="InterPro"/>
</dbReference>
<feature type="transmembrane region" description="Helical" evidence="7">
    <location>
        <begin position="214"/>
        <end position="235"/>
    </location>
</feature>
<organism evidence="9 10">
    <name type="scientific">Dubosiella newyorkensis</name>
    <dbReference type="NCBI Taxonomy" id="1862672"/>
    <lineage>
        <taxon>Bacteria</taxon>
        <taxon>Bacillati</taxon>
        <taxon>Bacillota</taxon>
        <taxon>Erysipelotrichia</taxon>
        <taxon>Erysipelotrichales</taxon>
        <taxon>Erysipelotrichaceae</taxon>
        <taxon>Dubosiella</taxon>
    </lineage>
</organism>
<keyword evidence="4 7" id="KW-0812">Transmembrane</keyword>
<dbReference type="Proteomes" id="UP000186705">
    <property type="component" value="Unassembled WGS sequence"/>
</dbReference>
<dbReference type="AlphaFoldDB" id="A0A1U7NNL7"/>
<dbReference type="InterPro" id="IPR035906">
    <property type="entry name" value="MetI-like_sf"/>
</dbReference>
<feature type="domain" description="ABC transmembrane type-1" evidence="8">
    <location>
        <begin position="51"/>
        <end position="235"/>
    </location>
</feature>
<evidence type="ECO:0000256" key="3">
    <source>
        <dbReference type="ARBA" id="ARBA00022475"/>
    </source>
</evidence>
<dbReference type="Gene3D" id="1.10.3720.10">
    <property type="entry name" value="MetI-like"/>
    <property type="match status" value="1"/>
</dbReference>
<feature type="transmembrane region" description="Helical" evidence="7">
    <location>
        <begin position="9"/>
        <end position="31"/>
    </location>
</feature>
<dbReference type="PROSITE" id="PS50928">
    <property type="entry name" value="ABC_TM1"/>
    <property type="match status" value="1"/>
</dbReference>
<sequence length="247" mass="28357">MLSEIKKIVIWCATIYGIGMIIFLTFKNPFIFPNPNTILRIMAEQVQDKDFYISILYTLTRVMSAVLCSFIGGIFLASISQLCSRASSWIETSILTIRTIPNITLLIVLLFWLDREQSIFWVLFLVLFPIVYQNCHDQFLEIDQTWKPLFVLYPQSNFYKLKNVYLPLGRSALLSSFLSIVALGFKVGVMAEILSQVSLGIGKKMQYAKLNVDLASVLAWTIWLLLIVNIVVFLIRKGVQWIQKQTL</sequence>
<evidence type="ECO:0000313" key="9">
    <source>
        <dbReference type="EMBL" id="OLU46931.1"/>
    </source>
</evidence>
<keyword evidence="6 7" id="KW-0472">Membrane</keyword>
<evidence type="ECO:0000256" key="5">
    <source>
        <dbReference type="ARBA" id="ARBA00022989"/>
    </source>
</evidence>
<gene>
    <name evidence="9" type="ORF">BO225_04420</name>
</gene>
<feature type="transmembrane region" description="Helical" evidence="7">
    <location>
        <begin position="89"/>
        <end position="112"/>
    </location>
</feature>
<dbReference type="InterPro" id="IPR000515">
    <property type="entry name" value="MetI-like"/>
</dbReference>
<keyword evidence="5 7" id="KW-1133">Transmembrane helix</keyword>
<evidence type="ECO:0000313" key="10">
    <source>
        <dbReference type="Proteomes" id="UP000186705"/>
    </source>
</evidence>
<comment type="subcellular location">
    <subcellularLocation>
        <location evidence="1">Cell membrane</location>
        <topology evidence="1">Multi-pass membrane protein</topology>
    </subcellularLocation>
</comment>
<proteinExistence type="predicted"/>
<dbReference type="RefSeq" id="WP_076341079.1">
    <property type="nucleotide sequence ID" value="NZ_MPKA01000057.1"/>
</dbReference>
<dbReference type="OrthoDB" id="308958at2"/>
<protein>
    <recommendedName>
        <fullName evidence="8">ABC transmembrane type-1 domain-containing protein</fullName>
    </recommendedName>
</protein>
<reference evidence="9 10" key="1">
    <citation type="submission" date="2016-11" db="EMBL/GenBank/DDBJ databases">
        <title>Description of two novel members of the family Erysipelotrichaceae: Ileibacterium lipovorans gen. nov., sp. nov. and Dubosiella newyorkensis, gen. nov., sp. nov.</title>
        <authorList>
            <person name="Cox L.M."/>
            <person name="Sohn J."/>
            <person name="Tyrrell K.L."/>
            <person name="Citron D.M."/>
            <person name="Lawson P.A."/>
            <person name="Patel N.B."/>
            <person name="Iizumi T."/>
            <person name="Perez-Perez G.I."/>
            <person name="Goldstein E.J."/>
            <person name="Blaser M.J."/>
        </authorList>
    </citation>
    <scope>NUCLEOTIDE SEQUENCE [LARGE SCALE GENOMIC DNA]</scope>
    <source>
        <strain evidence="9 10">NYU-BL-A4</strain>
    </source>
</reference>
<keyword evidence="10" id="KW-1185">Reference proteome</keyword>
<dbReference type="STRING" id="1862672.BO225_04420"/>
<name>A0A1U7NNL7_9FIRM</name>
<dbReference type="GO" id="GO:0005886">
    <property type="term" value="C:plasma membrane"/>
    <property type="evidence" value="ECO:0007669"/>
    <property type="project" value="UniProtKB-SubCell"/>
</dbReference>
<evidence type="ECO:0000256" key="7">
    <source>
        <dbReference type="SAM" id="Phobius"/>
    </source>
</evidence>
<keyword evidence="3" id="KW-1003">Cell membrane</keyword>
<evidence type="ECO:0000256" key="6">
    <source>
        <dbReference type="ARBA" id="ARBA00023136"/>
    </source>
</evidence>
<accession>A0A1U7NNL7</accession>
<feature type="transmembrane region" description="Helical" evidence="7">
    <location>
        <begin position="172"/>
        <end position="194"/>
    </location>
</feature>